<accession>A0ACB8UWK9</accession>
<comment type="caution">
    <text evidence="1">The sequence shown here is derived from an EMBL/GenBank/DDBJ whole genome shotgun (WGS) entry which is preliminary data.</text>
</comment>
<reference evidence="1" key="1">
    <citation type="journal article" date="2022" name="bioRxiv">
        <title>Population genetic analysis of Ophidiomyces ophidiicola, the causative agent of snake fungal disease, indicates recent introductions to the USA.</title>
        <authorList>
            <person name="Ladner J.T."/>
            <person name="Palmer J.M."/>
            <person name="Ettinger C.L."/>
            <person name="Stajich J.E."/>
            <person name="Farrell T.M."/>
            <person name="Glorioso B.M."/>
            <person name="Lawson B."/>
            <person name="Price S.J."/>
            <person name="Stengle A.G."/>
            <person name="Grear D.A."/>
            <person name="Lorch J.M."/>
        </authorList>
    </citation>
    <scope>NUCLEOTIDE SEQUENCE</scope>
    <source>
        <strain evidence="1">NWHC 24266-5</strain>
    </source>
</reference>
<organism evidence="1">
    <name type="scientific">Ophidiomyces ophidiicola</name>
    <dbReference type="NCBI Taxonomy" id="1387563"/>
    <lineage>
        <taxon>Eukaryota</taxon>
        <taxon>Fungi</taxon>
        <taxon>Dikarya</taxon>
        <taxon>Ascomycota</taxon>
        <taxon>Pezizomycotina</taxon>
        <taxon>Eurotiomycetes</taxon>
        <taxon>Eurotiomycetidae</taxon>
        <taxon>Onygenales</taxon>
        <taxon>Onygenaceae</taxon>
        <taxon>Ophidiomyces</taxon>
    </lineage>
</organism>
<gene>
    <name evidence="1" type="ORF">LOY88_003370</name>
</gene>
<evidence type="ECO:0000313" key="1">
    <source>
        <dbReference type="EMBL" id="KAI2386815.1"/>
    </source>
</evidence>
<proteinExistence type="predicted"/>
<dbReference type="EMBL" id="JALBCA010000044">
    <property type="protein sequence ID" value="KAI2386815.1"/>
    <property type="molecule type" value="Genomic_DNA"/>
</dbReference>
<name>A0ACB8UWK9_9EURO</name>
<sequence>MKGLYPSLLILLLTTLTISEPHNGCDALQGQKSISLKSGKIDEAKFIEALKVICPNSAKEPCVDDDKAKGQCRTAKQAAGPILRSLERYAITEKNETAALISLMALESGEFKYQKNVYPGRPGQGTRNMQMPEWNERYASSIEELKDSAQKLKCNKEKILDLLLSKDEYDFGSAAWYASTQCNADVRKGLKEGTQAGWEKYITSCVQTTVSEERLRYWQVAMREIGKL</sequence>
<protein>
    <submittedName>
        <fullName evidence="1">Uncharacterized protein</fullName>
    </submittedName>
</protein>